<sequence>MERVRRILHCDLNSFYASVELLSHPELKEQPVAVCGNPENRHGIILAKNEAAKKFKIQTAETVYQAKRKCPDLILLPPHHDLYRHYSKIINEIYNEFTDRVEPFSIDESWLDVTDTMHLFGGSGTAMGDLVRETVKERTRLTISVGVSYNKIFAKLGSDYKKPDAVTVITPQNYKTLLWPLPVTDLIYVGKSAFRKLKCYGIRTIGDLAVSDRSVLSHDMGKMGEMLHDYANGLDDSPVRSATEPREVKSVGHGNTFSKDLENMEEAKKGLYPLAETVAKRLKGYHLKCRGVQVMIKDPDFRQISRQITLSHPTQLFKEIFDAAAALVDKYWDFTKGIRMLTVTGINLVSADTCEPEQLTLFGTDSFEKREKLERVEAAMDKLKEKYGDAIIYTGTALEKTEHKEKDPSE</sequence>
<dbReference type="GO" id="GO:0006281">
    <property type="term" value="P:DNA repair"/>
    <property type="evidence" value="ECO:0007669"/>
    <property type="project" value="UniProtKB-UniRule"/>
</dbReference>
<dbReference type="InterPro" id="IPR050116">
    <property type="entry name" value="DNA_polymerase-Y"/>
</dbReference>
<comment type="catalytic activity">
    <reaction evidence="14 15">
        <text>DNA(n) + a 2'-deoxyribonucleoside 5'-triphosphate = DNA(n+1) + diphosphate</text>
        <dbReference type="Rhea" id="RHEA:22508"/>
        <dbReference type="Rhea" id="RHEA-COMP:17339"/>
        <dbReference type="Rhea" id="RHEA-COMP:17340"/>
        <dbReference type="ChEBI" id="CHEBI:33019"/>
        <dbReference type="ChEBI" id="CHEBI:61560"/>
        <dbReference type="ChEBI" id="CHEBI:173112"/>
        <dbReference type="EC" id="2.7.7.7"/>
    </reaction>
</comment>
<evidence type="ECO:0000256" key="14">
    <source>
        <dbReference type="ARBA" id="ARBA00049244"/>
    </source>
</evidence>
<dbReference type="InterPro" id="IPR022880">
    <property type="entry name" value="DNApol_IV"/>
</dbReference>
<dbReference type="Pfam" id="PF21999">
    <property type="entry name" value="IMS_HHH_1"/>
    <property type="match status" value="1"/>
</dbReference>
<dbReference type="Pfam" id="PF00817">
    <property type="entry name" value="IMS"/>
    <property type="match status" value="1"/>
</dbReference>
<comment type="subunit">
    <text evidence="15">Monomer.</text>
</comment>
<feature type="binding site" evidence="15">
    <location>
        <position position="107"/>
    </location>
    <ligand>
        <name>Mg(2+)</name>
        <dbReference type="ChEBI" id="CHEBI:18420"/>
    </ligand>
</feature>
<dbReference type="GO" id="GO:0003684">
    <property type="term" value="F:damaged DNA binding"/>
    <property type="evidence" value="ECO:0007669"/>
    <property type="project" value="InterPro"/>
</dbReference>
<dbReference type="Pfam" id="PF11799">
    <property type="entry name" value="IMS_C"/>
    <property type="match status" value="1"/>
</dbReference>
<dbReference type="InterPro" id="IPR043128">
    <property type="entry name" value="Rev_trsase/Diguanyl_cyclase"/>
</dbReference>
<evidence type="ECO:0000256" key="6">
    <source>
        <dbReference type="ARBA" id="ARBA00022695"/>
    </source>
</evidence>
<keyword evidence="5 15" id="KW-0808">Transferase</keyword>
<dbReference type="Gene3D" id="3.30.70.270">
    <property type="match status" value="1"/>
</dbReference>
<dbReference type="GO" id="GO:0042276">
    <property type="term" value="P:error-prone translesion synthesis"/>
    <property type="evidence" value="ECO:0007669"/>
    <property type="project" value="TreeGrafter"/>
</dbReference>
<keyword evidence="8 15" id="KW-0479">Metal-binding</keyword>
<feature type="binding site" evidence="15">
    <location>
        <position position="11"/>
    </location>
    <ligand>
        <name>Mg(2+)</name>
        <dbReference type="ChEBI" id="CHEBI:18420"/>
    </ligand>
</feature>
<keyword evidence="13 15" id="KW-0234">DNA repair</keyword>
<evidence type="ECO:0000256" key="7">
    <source>
        <dbReference type="ARBA" id="ARBA00022705"/>
    </source>
</evidence>
<feature type="site" description="Substrate discrimination" evidence="15">
    <location>
        <position position="16"/>
    </location>
</feature>
<dbReference type="EMBL" id="CP029487">
    <property type="protein sequence ID" value="QCT70312.1"/>
    <property type="molecule type" value="Genomic_DNA"/>
</dbReference>
<keyword evidence="18" id="KW-1185">Reference proteome</keyword>
<dbReference type="Proteomes" id="UP000218387">
    <property type="component" value="Chromosome"/>
</dbReference>
<evidence type="ECO:0000256" key="2">
    <source>
        <dbReference type="ARBA" id="ARBA00010945"/>
    </source>
</evidence>
<dbReference type="CDD" id="cd03586">
    <property type="entry name" value="PolY_Pol_IV_kappa"/>
    <property type="match status" value="1"/>
</dbReference>
<dbReference type="InterPro" id="IPR036775">
    <property type="entry name" value="DNA_pol_Y-fam_lit_finger_sf"/>
</dbReference>
<evidence type="ECO:0000256" key="8">
    <source>
        <dbReference type="ARBA" id="ARBA00022723"/>
    </source>
</evidence>
<keyword evidence="6 15" id="KW-0548">Nucleotidyltransferase</keyword>
<dbReference type="GO" id="GO:0009432">
    <property type="term" value="P:SOS response"/>
    <property type="evidence" value="ECO:0007669"/>
    <property type="project" value="TreeGrafter"/>
</dbReference>
<evidence type="ECO:0000256" key="13">
    <source>
        <dbReference type="ARBA" id="ARBA00023204"/>
    </source>
</evidence>
<keyword evidence="12 15" id="KW-0238">DNA-binding</keyword>
<dbReference type="InterPro" id="IPR053848">
    <property type="entry name" value="IMS_HHH_1"/>
</dbReference>
<dbReference type="PANTHER" id="PTHR11076:SF33">
    <property type="entry name" value="DNA POLYMERASE KAPPA"/>
    <property type="match status" value="1"/>
</dbReference>
<dbReference type="EC" id="2.7.7.7" evidence="15"/>
<feature type="active site" evidence="15">
    <location>
        <position position="108"/>
    </location>
</feature>
<keyword evidence="11 15" id="KW-0239">DNA-directed DNA polymerase</keyword>
<keyword evidence="3 15" id="KW-0515">Mutator protein</keyword>
<dbReference type="InterPro" id="IPR043502">
    <property type="entry name" value="DNA/RNA_pol_sf"/>
</dbReference>
<dbReference type="PANTHER" id="PTHR11076">
    <property type="entry name" value="DNA REPAIR POLYMERASE UMUC / TRANSFERASE FAMILY MEMBER"/>
    <property type="match status" value="1"/>
</dbReference>
<evidence type="ECO:0000256" key="15">
    <source>
        <dbReference type="HAMAP-Rule" id="MF_01113"/>
    </source>
</evidence>
<evidence type="ECO:0000256" key="4">
    <source>
        <dbReference type="ARBA" id="ARBA00022490"/>
    </source>
</evidence>
<dbReference type="KEGG" id="emt:CPZ25_002930"/>
<dbReference type="PROSITE" id="PS50173">
    <property type="entry name" value="UMUC"/>
    <property type="match status" value="1"/>
</dbReference>
<dbReference type="NCBIfam" id="NF002677">
    <property type="entry name" value="PRK02406.1"/>
    <property type="match status" value="1"/>
</dbReference>
<evidence type="ECO:0000256" key="9">
    <source>
        <dbReference type="ARBA" id="ARBA00022763"/>
    </source>
</evidence>
<organism evidence="17 18">
    <name type="scientific">Eubacterium maltosivorans</name>
    <dbReference type="NCBI Taxonomy" id="2041044"/>
    <lineage>
        <taxon>Bacteria</taxon>
        <taxon>Bacillati</taxon>
        <taxon>Bacillota</taxon>
        <taxon>Clostridia</taxon>
        <taxon>Eubacteriales</taxon>
        <taxon>Eubacteriaceae</taxon>
        <taxon>Eubacterium</taxon>
    </lineage>
</organism>
<evidence type="ECO:0000256" key="11">
    <source>
        <dbReference type="ARBA" id="ARBA00022932"/>
    </source>
</evidence>
<keyword evidence="9 15" id="KW-0227">DNA damage</keyword>
<evidence type="ECO:0000256" key="12">
    <source>
        <dbReference type="ARBA" id="ARBA00023125"/>
    </source>
</evidence>
<dbReference type="GO" id="GO:0005829">
    <property type="term" value="C:cytosol"/>
    <property type="evidence" value="ECO:0007669"/>
    <property type="project" value="TreeGrafter"/>
</dbReference>
<proteinExistence type="inferred from homology"/>
<evidence type="ECO:0000313" key="17">
    <source>
        <dbReference type="EMBL" id="QCT70312.1"/>
    </source>
</evidence>
<dbReference type="Gene3D" id="1.10.150.20">
    <property type="entry name" value="5' to 3' exonuclease, C-terminal subdomain"/>
    <property type="match status" value="1"/>
</dbReference>
<evidence type="ECO:0000256" key="5">
    <source>
        <dbReference type="ARBA" id="ARBA00022679"/>
    </source>
</evidence>
<dbReference type="Gene3D" id="3.30.1490.100">
    <property type="entry name" value="DNA polymerase, Y-family, little finger domain"/>
    <property type="match status" value="1"/>
</dbReference>
<reference evidence="17 18" key="1">
    <citation type="submission" date="2018-05" db="EMBL/GenBank/DDBJ databases">
        <title>Genome comparison of Eubacterium sp.</title>
        <authorList>
            <person name="Feng Y."/>
            <person name="Sanchez-Andrea I."/>
            <person name="Stams A.J.M."/>
            <person name="De Vos W.M."/>
        </authorList>
    </citation>
    <scope>NUCLEOTIDE SEQUENCE [LARGE SCALE GENOMIC DNA]</scope>
    <source>
        <strain evidence="17 18">YI</strain>
    </source>
</reference>
<gene>
    <name evidence="15" type="primary">dinB</name>
    <name evidence="17" type="ORF">CPZ25_002930</name>
</gene>
<comment type="subcellular location">
    <subcellularLocation>
        <location evidence="1 15">Cytoplasm</location>
    </subcellularLocation>
</comment>
<dbReference type="Gene3D" id="3.40.1170.60">
    <property type="match status" value="1"/>
</dbReference>
<comment type="function">
    <text evidence="15">Poorly processive, error-prone DNA polymerase involved in untargeted mutagenesis. Copies undamaged DNA at stalled replication forks, which arise in vivo from mismatched or misaligned primer ends. These misaligned primers can be extended by PolIV. Exhibits no 3'-5' exonuclease (proofreading) activity. May be involved in translesional synthesis, in conjunction with the beta clamp from PolIII.</text>
</comment>
<keyword evidence="7 15" id="KW-0235">DNA replication</keyword>
<evidence type="ECO:0000313" key="18">
    <source>
        <dbReference type="Proteomes" id="UP000218387"/>
    </source>
</evidence>
<dbReference type="GO" id="GO:0003887">
    <property type="term" value="F:DNA-directed DNA polymerase activity"/>
    <property type="evidence" value="ECO:0007669"/>
    <property type="project" value="UniProtKB-UniRule"/>
</dbReference>
<dbReference type="RefSeq" id="WP_096919928.1">
    <property type="nucleotide sequence ID" value="NZ_CP029487.1"/>
</dbReference>
<feature type="domain" description="UmuC" evidence="16">
    <location>
        <begin position="7"/>
        <end position="190"/>
    </location>
</feature>
<evidence type="ECO:0000259" key="16">
    <source>
        <dbReference type="PROSITE" id="PS50173"/>
    </source>
</evidence>
<comment type="cofactor">
    <cofactor evidence="15">
        <name>Mg(2+)</name>
        <dbReference type="ChEBI" id="CHEBI:18420"/>
    </cofactor>
    <text evidence="15">Binds 2 magnesium ions per subunit.</text>
</comment>
<dbReference type="GO" id="GO:0000287">
    <property type="term" value="F:magnesium ion binding"/>
    <property type="evidence" value="ECO:0007669"/>
    <property type="project" value="UniProtKB-UniRule"/>
</dbReference>
<keyword evidence="4 15" id="KW-0963">Cytoplasm</keyword>
<dbReference type="SUPFAM" id="SSF56672">
    <property type="entry name" value="DNA/RNA polymerases"/>
    <property type="match status" value="1"/>
</dbReference>
<comment type="similarity">
    <text evidence="2 15">Belongs to the DNA polymerase type-Y family.</text>
</comment>
<name>A0A4P9C6U0_EUBML</name>
<accession>A0A4P9C6U0</accession>
<evidence type="ECO:0000256" key="1">
    <source>
        <dbReference type="ARBA" id="ARBA00004496"/>
    </source>
</evidence>
<dbReference type="HAMAP" id="MF_01113">
    <property type="entry name" value="DNApol_IV"/>
    <property type="match status" value="1"/>
</dbReference>
<dbReference type="SUPFAM" id="SSF100879">
    <property type="entry name" value="Lesion bypass DNA polymerase (Y-family), little finger domain"/>
    <property type="match status" value="1"/>
</dbReference>
<keyword evidence="10 15" id="KW-0460">Magnesium</keyword>
<dbReference type="GO" id="GO:0006261">
    <property type="term" value="P:DNA-templated DNA replication"/>
    <property type="evidence" value="ECO:0007669"/>
    <property type="project" value="UniProtKB-UniRule"/>
</dbReference>
<evidence type="ECO:0000256" key="3">
    <source>
        <dbReference type="ARBA" id="ARBA00022457"/>
    </source>
</evidence>
<evidence type="ECO:0000256" key="10">
    <source>
        <dbReference type="ARBA" id="ARBA00022842"/>
    </source>
</evidence>
<dbReference type="InterPro" id="IPR001126">
    <property type="entry name" value="UmuC"/>
</dbReference>
<dbReference type="AlphaFoldDB" id="A0A4P9C6U0"/>
<protein>
    <recommendedName>
        <fullName evidence="15">DNA polymerase IV</fullName>
        <shortName evidence="15">Pol IV</shortName>
        <ecNumber evidence="15">2.7.7.7</ecNumber>
    </recommendedName>
</protein>
<dbReference type="InterPro" id="IPR017961">
    <property type="entry name" value="DNA_pol_Y-fam_little_finger"/>
</dbReference>